<proteinExistence type="predicted"/>
<dbReference type="GO" id="GO:0017004">
    <property type="term" value="P:cytochrome complex assembly"/>
    <property type="evidence" value="ECO:0007669"/>
    <property type="project" value="UniProtKB-KW"/>
</dbReference>
<keyword evidence="3" id="KW-1015">Disulfide bond</keyword>
<dbReference type="InterPro" id="IPR013766">
    <property type="entry name" value="Thioredoxin_domain"/>
</dbReference>
<sequence length="178" mass="19370">MTARRLTPGRRWRRVGDGLLWGLVIVIAVVAVRRLVPDLDLPDLGPAPDVTVAALDGTPHGPADYRGQVVVLNVWATWCPPCVVETQGFVDLQAEFAGDVQFLGLSQDEDPGAVRAFAERHGVDYPLLVGAPLDGRLPPTAVLPTTYVIDRDGRVRMRHEGLLLEPALRSALRDLVSE</sequence>
<evidence type="ECO:0000256" key="4">
    <source>
        <dbReference type="ARBA" id="ARBA00023284"/>
    </source>
</evidence>
<dbReference type="RefSeq" id="WP_095508733.1">
    <property type="nucleotide sequence ID" value="NZ_MQWD01000001.1"/>
</dbReference>
<keyword evidence="8" id="KW-1185">Reference proteome</keyword>
<dbReference type="AlphaFoldDB" id="A0A271IV58"/>
<dbReference type="PROSITE" id="PS51352">
    <property type="entry name" value="THIOREDOXIN_2"/>
    <property type="match status" value="1"/>
</dbReference>
<dbReference type="PROSITE" id="PS00194">
    <property type="entry name" value="THIOREDOXIN_1"/>
    <property type="match status" value="1"/>
</dbReference>
<evidence type="ECO:0000256" key="1">
    <source>
        <dbReference type="ARBA" id="ARBA00004196"/>
    </source>
</evidence>
<dbReference type="GO" id="GO:0030313">
    <property type="term" value="C:cell envelope"/>
    <property type="evidence" value="ECO:0007669"/>
    <property type="project" value="UniProtKB-SubCell"/>
</dbReference>
<keyword evidence="5" id="KW-0472">Membrane</keyword>
<dbReference type="PANTHER" id="PTHR42852:SF6">
    <property type="entry name" value="THIOL:DISULFIDE INTERCHANGE PROTEIN DSBE"/>
    <property type="match status" value="1"/>
</dbReference>
<accession>A0A271IV58</accession>
<name>A0A271IV58_9BACT</name>
<evidence type="ECO:0000256" key="5">
    <source>
        <dbReference type="SAM" id="Phobius"/>
    </source>
</evidence>
<protein>
    <recommendedName>
        <fullName evidence="6">Thioredoxin domain-containing protein</fullName>
    </recommendedName>
</protein>
<dbReference type="Pfam" id="PF00578">
    <property type="entry name" value="AhpC-TSA"/>
    <property type="match status" value="1"/>
</dbReference>
<dbReference type="InterPro" id="IPR000866">
    <property type="entry name" value="AhpC/TSA"/>
</dbReference>
<dbReference type="OrthoDB" id="9794348at2"/>
<dbReference type="EMBL" id="MQWD01000001">
    <property type="protein sequence ID" value="PAP75103.1"/>
    <property type="molecule type" value="Genomic_DNA"/>
</dbReference>
<comment type="subcellular location">
    <subcellularLocation>
        <location evidence="1">Cell envelope</location>
    </subcellularLocation>
</comment>
<reference evidence="7 8" key="1">
    <citation type="submission" date="2016-11" db="EMBL/GenBank/DDBJ databases">
        <title>Study of marine rhodopsin-containing bacteria.</title>
        <authorList>
            <person name="Yoshizawa S."/>
            <person name="Kumagai Y."/>
            <person name="Kogure K."/>
        </authorList>
    </citation>
    <scope>NUCLEOTIDE SEQUENCE [LARGE SCALE GENOMIC DNA]</scope>
    <source>
        <strain evidence="7 8">SAORIC-28</strain>
    </source>
</reference>
<keyword evidence="5" id="KW-1133">Transmembrane helix</keyword>
<keyword evidence="2" id="KW-0201">Cytochrome c-type biogenesis</keyword>
<keyword evidence="5" id="KW-0812">Transmembrane</keyword>
<evidence type="ECO:0000313" key="7">
    <source>
        <dbReference type="EMBL" id="PAP75103.1"/>
    </source>
</evidence>
<organism evidence="7 8">
    <name type="scientific">Rubrivirga marina</name>
    <dbReference type="NCBI Taxonomy" id="1196024"/>
    <lineage>
        <taxon>Bacteria</taxon>
        <taxon>Pseudomonadati</taxon>
        <taxon>Rhodothermota</taxon>
        <taxon>Rhodothermia</taxon>
        <taxon>Rhodothermales</taxon>
        <taxon>Rubricoccaceae</taxon>
        <taxon>Rubrivirga</taxon>
    </lineage>
</organism>
<evidence type="ECO:0000256" key="2">
    <source>
        <dbReference type="ARBA" id="ARBA00022748"/>
    </source>
</evidence>
<evidence type="ECO:0000259" key="6">
    <source>
        <dbReference type="PROSITE" id="PS51352"/>
    </source>
</evidence>
<gene>
    <name evidence="7" type="ORF">BSZ37_00890</name>
</gene>
<dbReference type="GO" id="GO:0016491">
    <property type="term" value="F:oxidoreductase activity"/>
    <property type="evidence" value="ECO:0007669"/>
    <property type="project" value="InterPro"/>
</dbReference>
<feature type="transmembrane region" description="Helical" evidence="5">
    <location>
        <begin position="12"/>
        <end position="32"/>
    </location>
</feature>
<feature type="domain" description="Thioredoxin" evidence="6">
    <location>
        <begin position="41"/>
        <end position="177"/>
    </location>
</feature>
<evidence type="ECO:0000256" key="3">
    <source>
        <dbReference type="ARBA" id="ARBA00023157"/>
    </source>
</evidence>
<evidence type="ECO:0000313" key="8">
    <source>
        <dbReference type="Proteomes" id="UP000216339"/>
    </source>
</evidence>
<dbReference type="InterPro" id="IPR036249">
    <property type="entry name" value="Thioredoxin-like_sf"/>
</dbReference>
<dbReference type="InterPro" id="IPR050553">
    <property type="entry name" value="Thioredoxin_ResA/DsbE_sf"/>
</dbReference>
<comment type="caution">
    <text evidence="7">The sequence shown here is derived from an EMBL/GenBank/DDBJ whole genome shotgun (WGS) entry which is preliminary data.</text>
</comment>
<dbReference type="PANTHER" id="PTHR42852">
    <property type="entry name" value="THIOL:DISULFIDE INTERCHANGE PROTEIN DSBE"/>
    <property type="match status" value="1"/>
</dbReference>
<dbReference type="Gene3D" id="3.40.30.10">
    <property type="entry name" value="Glutaredoxin"/>
    <property type="match status" value="1"/>
</dbReference>
<dbReference type="GO" id="GO:0016209">
    <property type="term" value="F:antioxidant activity"/>
    <property type="evidence" value="ECO:0007669"/>
    <property type="project" value="InterPro"/>
</dbReference>
<dbReference type="SUPFAM" id="SSF52833">
    <property type="entry name" value="Thioredoxin-like"/>
    <property type="match status" value="1"/>
</dbReference>
<dbReference type="CDD" id="cd02966">
    <property type="entry name" value="TlpA_like_family"/>
    <property type="match status" value="1"/>
</dbReference>
<keyword evidence="4" id="KW-0676">Redox-active center</keyword>
<dbReference type="Proteomes" id="UP000216339">
    <property type="component" value="Unassembled WGS sequence"/>
</dbReference>
<dbReference type="InterPro" id="IPR017937">
    <property type="entry name" value="Thioredoxin_CS"/>
</dbReference>